<proteinExistence type="predicted"/>
<protein>
    <submittedName>
        <fullName evidence="3">MAGE domain-containing protein</fullName>
    </submittedName>
</protein>
<organism evidence="2 3">
    <name type="scientific">Macrostomum lignano</name>
    <dbReference type="NCBI Taxonomy" id="282301"/>
    <lineage>
        <taxon>Eukaryota</taxon>
        <taxon>Metazoa</taxon>
        <taxon>Spiralia</taxon>
        <taxon>Lophotrochozoa</taxon>
        <taxon>Platyhelminthes</taxon>
        <taxon>Rhabditophora</taxon>
        <taxon>Macrostomorpha</taxon>
        <taxon>Macrostomida</taxon>
        <taxon>Macrostomidae</taxon>
        <taxon>Macrostomum</taxon>
    </lineage>
</organism>
<evidence type="ECO:0000313" key="3">
    <source>
        <dbReference type="WBParaSite" id="maker-unitig_32638-snap-gene-0.2-mRNA-1"/>
    </source>
</evidence>
<keyword evidence="2" id="KW-1185">Reference proteome</keyword>
<reference evidence="3" key="1">
    <citation type="submission" date="2016-11" db="UniProtKB">
        <authorList>
            <consortium name="WormBaseParasite"/>
        </authorList>
    </citation>
    <scope>IDENTIFICATION</scope>
</reference>
<accession>A0A1I8FGW7</accession>
<dbReference type="Proteomes" id="UP000095280">
    <property type="component" value="Unplaced"/>
</dbReference>
<feature type="compositionally biased region" description="Polar residues" evidence="1">
    <location>
        <begin position="19"/>
        <end position="28"/>
    </location>
</feature>
<dbReference type="WBParaSite" id="maker-unitig_32638-snap-gene-0.2-mRNA-1">
    <property type="protein sequence ID" value="maker-unitig_32638-snap-gene-0.2-mRNA-1"/>
    <property type="gene ID" value="maker-unitig_32638-snap-gene-0.2"/>
</dbReference>
<dbReference type="AlphaFoldDB" id="A0A1I8FGW7"/>
<evidence type="ECO:0000313" key="2">
    <source>
        <dbReference type="Proteomes" id="UP000095280"/>
    </source>
</evidence>
<dbReference type="Pfam" id="PF25880">
    <property type="entry name" value="WHD_CHMP7_1st"/>
    <property type="match status" value="1"/>
</dbReference>
<feature type="region of interest" description="Disordered" evidence="1">
    <location>
        <begin position="1"/>
        <end position="38"/>
    </location>
</feature>
<sequence length="281" mass="31603">MPPKPPAPELNYDSLPPNGRTTRPSTRCSKPFKRPRAVDPDSFDRKMKFFGLALLLAFCRRNRIAALSADDLRRLFRRKFPSVGRDYEPECLGAVLHQMLLDQRASLPDRHELVHAGVLRSLIGEDQHLRLIVSLPSLNVCRKREFRSAIWSPCALISLRGGFWCQRLMSDRLPTLQNCADESAISADVATANSILAPCCTPSRLLESEEQQLKLRISAGRDECWTHSRSPEDWFKTSQAAEADFHEAAHEALGEIRDVLDEQRELADALAYSPGAEGLDD</sequence>
<name>A0A1I8FGW7_9PLAT</name>
<evidence type="ECO:0000256" key="1">
    <source>
        <dbReference type="SAM" id="MobiDB-lite"/>
    </source>
</evidence>